<feature type="compositionally biased region" description="Low complexity" evidence="1">
    <location>
        <begin position="70"/>
        <end position="82"/>
    </location>
</feature>
<proteinExistence type="predicted"/>
<gene>
    <name evidence="3" type="ORF">KR093_004365</name>
</gene>
<feature type="region of interest" description="Disordered" evidence="1">
    <location>
        <begin position="185"/>
        <end position="205"/>
    </location>
</feature>
<protein>
    <recommendedName>
        <fullName evidence="2">DUF4729 domain-containing protein</fullName>
    </recommendedName>
</protein>
<evidence type="ECO:0000256" key="1">
    <source>
        <dbReference type="SAM" id="MobiDB-lite"/>
    </source>
</evidence>
<feature type="domain" description="DUF4729" evidence="2">
    <location>
        <begin position="501"/>
        <end position="683"/>
    </location>
</feature>
<feature type="compositionally biased region" description="Basic and acidic residues" evidence="1">
    <location>
        <begin position="385"/>
        <end position="399"/>
    </location>
</feature>
<evidence type="ECO:0000313" key="4">
    <source>
        <dbReference type="Proteomes" id="UP001200034"/>
    </source>
</evidence>
<organism evidence="3 4">
    <name type="scientific">Drosophila rubida</name>
    <dbReference type="NCBI Taxonomy" id="30044"/>
    <lineage>
        <taxon>Eukaryota</taxon>
        <taxon>Metazoa</taxon>
        <taxon>Ecdysozoa</taxon>
        <taxon>Arthropoda</taxon>
        <taxon>Hexapoda</taxon>
        <taxon>Insecta</taxon>
        <taxon>Pterygota</taxon>
        <taxon>Neoptera</taxon>
        <taxon>Endopterygota</taxon>
        <taxon>Diptera</taxon>
        <taxon>Brachycera</taxon>
        <taxon>Muscomorpha</taxon>
        <taxon>Ephydroidea</taxon>
        <taxon>Drosophilidae</taxon>
        <taxon>Drosophila</taxon>
    </lineage>
</organism>
<evidence type="ECO:0000259" key="2">
    <source>
        <dbReference type="Pfam" id="PF15866"/>
    </source>
</evidence>
<evidence type="ECO:0000313" key="3">
    <source>
        <dbReference type="EMBL" id="KAH8365782.1"/>
    </source>
</evidence>
<reference evidence="3" key="1">
    <citation type="journal article" date="2021" name="Mol. Ecol. Resour.">
        <title>Phylogenomic analyses of the genus Drosophila reveals genomic signals of climate adaptation.</title>
        <authorList>
            <person name="Li F."/>
            <person name="Rane R.V."/>
            <person name="Luria V."/>
            <person name="Xiong Z."/>
            <person name="Chen J."/>
            <person name="Li Z."/>
            <person name="Catullo R.A."/>
            <person name="Griffin P.C."/>
            <person name="Schiffer M."/>
            <person name="Pearce S."/>
            <person name="Lee S.F."/>
            <person name="McElroy K."/>
            <person name="Stocker A."/>
            <person name="Shirriffs J."/>
            <person name="Cockerell F."/>
            <person name="Coppin C."/>
            <person name="Sgro C.M."/>
            <person name="Karger A."/>
            <person name="Cain J.W."/>
            <person name="Weber J.A."/>
            <person name="Santpere G."/>
            <person name="Kirschner M.W."/>
            <person name="Hoffmann A.A."/>
            <person name="Oakeshott J.G."/>
            <person name="Zhang G."/>
        </authorList>
    </citation>
    <scope>NUCLEOTIDE SEQUENCE</scope>
    <source>
        <strain evidence="3">BGI-SZ-2011g</strain>
    </source>
</reference>
<feature type="region of interest" description="Disordered" evidence="1">
    <location>
        <begin position="62"/>
        <end position="106"/>
    </location>
</feature>
<dbReference type="Pfam" id="PF15866">
    <property type="entry name" value="DUF4729"/>
    <property type="match status" value="1"/>
</dbReference>
<feature type="compositionally biased region" description="Basic and acidic residues" evidence="1">
    <location>
        <begin position="196"/>
        <end position="205"/>
    </location>
</feature>
<dbReference type="AlphaFoldDB" id="A0AAD4JW80"/>
<comment type="caution">
    <text evidence="3">The sequence shown here is derived from an EMBL/GenBank/DDBJ whole genome shotgun (WGS) entry which is preliminary data.</text>
</comment>
<accession>A0AAD4JW80</accession>
<keyword evidence="4" id="KW-1185">Reference proteome</keyword>
<feature type="region of interest" description="Disordered" evidence="1">
    <location>
        <begin position="385"/>
        <end position="415"/>
    </location>
</feature>
<dbReference type="EMBL" id="JAJJHW010002774">
    <property type="protein sequence ID" value="KAH8365782.1"/>
    <property type="molecule type" value="Genomic_DNA"/>
</dbReference>
<name>A0AAD4JW80_9MUSC</name>
<feature type="compositionally biased region" description="Basic and acidic residues" evidence="1">
    <location>
        <begin position="84"/>
        <end position="106"/>
    </location>
</feature>
<dbReference type="Proteomes" id="UP001200034">
    <property type="component" value="Unassembled WGS sequence"/>
</dbReference>
<sequence>MYVCTICGFKKSELGSNPEFEFRRRVNPNEDTHLEGISDWCDKCAALRFFFKSSVDKDPMQALEEQQPTKKLASHALAASAKRQQNERQAKANREPTTRRPPNWERDVLKQELLASLPAQLPRGSMWERQLRSASADRLARRRQRVNPLLVQRSRSMVNDVSPRRLQVPKQLTELRGKKADLALPAAQDAKGQHNALDERTQDRDRDLRGAKTPMALPFNKDQLPSWQEEVQKQVNQLMAKRLTKTKTEVNSSRPYDSILAPIERLTKYELISKMQELQQDDLKSKLKEKRHQMNEWKRIRRHVDGEYDRIREELDVLKFQADLSSERKCNDPPSGSDRMKGGANFIPTHTSEEEKTAALTEKTIGDALDEKIALMLDTLHEQKLQSAVERKPSSKPHMDATQPPADQLNEASKQQKIDKLDVLVSTVQRATFRGFAHDPQDLLSSLDKAQLLSPREPPLPQFQTLPCPRKELVQLMQIKREVVQPHHIRPLKICRVPIYCPDSNCRRMFFISDFNEHLTHEHPSLVMERVAPGQVKTFFMNTCATPLGKSTCNMVYFVREKFFDKNTTKYPDLVPILVMSARFRITEFFTSGFDSEPQLLPAQHCGPDNEVFLIWLTAVRPDDAQIMATISVWPASKEPVAEYLIVSTNEVYDIRCTQKLKNLYASNRILMLSGNAINRMTNAGNTFLAVQVLIH</sequence>
<dbReference type="InterPro" id="IPR031732">
    <property type="entry name" value="DUF4729"/>
</dbReference>